<accession>A0A5B7SUE9</accession>
<proteinExistence type="predicted"/>
<dbReference type="NCBIfam" id="TIGR03783">
    <property type="entry name" value="Bac_Flav_CT_G"/>
    <property type="match status" value="1"/>
</dbReference>
<dbReference type="InterPro" id="IPR027417">
    <property type="entry name" value="P-loop_NTPase"/>
</dbReference>
<dbReference type="OrthoDB" id="596266at2"/>
<dbReference type="Gene3D" id="3.40.50.300">
    <property type="entry name" value="P-loop containing nucleotide triphosphate hydrolases"/>
    <property type="match status" value="2"/>
</dbReference>
<organism evidence="4 5">
    <name type="scientific">Aggregatimonas sangjinii</name>
    <dbReference type="NCBI Taxonomy" id="2583587"/>
    <lineage>
        <taxon>Bacteria</taxon>
        <taxon>Pseudomonadati</taxon>
        <taxon>Bacteroidota</taxon>
        <taxon>Flavobacteriia</taxon>
        <taxon>Flavobacteriales</taxon>
        <taxon>Flavobacteriaceae</taxon>
        <taxon>Aggregatimonas</taxon>
    </lineage>
</organism>
<gene>
    <name evidence="4" type="primary">traG</name>
    <name evidence="4" type="ORF">FGM00_11325</name>
</gene>
<dbReference type="PANTHER" id="PTHR38467">
    <property type="match status" value="1"/>
</dbReference>
<dbReference type="KEGG" id="asag:FGM00_11325"/>
<dbReference type="AlphaFoldDB" id="A0A5B7SUE9"/>
<dbReference type="Pfam" id="PF12991">
    <property type="entry name" value="DUF3875"/>
    <property type="match status" value="1"/>
</dbReference>
<evidence type="ECO:0000259" key="3">
    <source>
        <dbReference type="Pfam" id="PF19044"/>
    </source>
</evidence>
<dbReference type="InterPro" id="IPR053155">
    <property type="entry name" value="F-pilin_assembly_TraC"/>
</dbReference>
<dbReference type="SUPFAM" id="SSF52540">
    <property type="entry name" value="P-loop containing nucleoside triphosphate hydrolases"/>
    <property type="match status" value="1"/>
</dbReference>
<feature type="domain" description="TraG P-loop" evidence="3">
    <location>
        <begin position="387"/>
        <end position="779"/>
    </location>
</feature>
<dbReference type="InterPro" id="IPR022509">
    <property type="entry name" value="Conjugation_ATPase_TraG"/>
</dbReference>
<dbReference type="RefSeq" id="WP_138853013.1">
    <property type="nucleotide sequence ID" value="NZ_CP040710.1"/>
</dbReference>
<dbReference type="PANTHER" id="PTHR38467:SF1">
    <property type="entry name" value="CONJUGATIVE TRANSFER: ASSEMBLY"/>
    <property type="match status" value="1"/>
</dbReference>
<dbReference type="EMBL" id="CP040710">
    <property type="protein sequence ID" value="QCX00668.1"/>
    <property type="molecule type" value="Genomic_DNA"/>
</dbReference>
<dbReference type="InterPro" id="IPR024451">
    <property type="entry name" value="TraG_N_Bacteroidetes"/>
</dbReference>
<dbReference type="Proteomes" id="UP000310017">
    <property type="component" value="Chromosome"/>
</dbReference>
<evidence type="ECO:0000259" key="2">
    <source>
        <dbReference type="Pfam" id="PF12991"/>
    </source>
</evidence>
<keyword evidence="5" id="KW-1185">Reference proteome</keyword>
<dbReference type="Pfam" id="PF03135">
    <property type="entry name" value="CagE_TrbE_VirB"/>
    <property type="match status" value="1"/>
</dbReference>
<dbReference type="InterPro" id="IPR043964">
    <property type="entry name" value="P-loop_TraG"/>
</dbReference>
<evidence type="ECO:0000313" key="4">
    <source>
        <dbReference type="EMBL" id="QCX00668.1"/>
    </source>
</evidence>
<sequence length="782" mass="90257">MKSKKLEEVLPIYAIENNLLISKKGDISVVYKLELPQIYSMDVDSINDINAIFDKFIRSFPEGTIIQKQDYFFIDKVTGALADAESILTRSDNQFFFEKPTLSHECYLVLTKDSKNTISFTSKPQLYKTFIQETGEFQKLVVASMSFLTKENYFSAERLKDDALVLLLDKYFSLSKDGDTFLKDVFMDKKLQVGNKHAEIYSISSNLQLPIKIDSSIRNGDFSTPKTDFQIPFIQPISVGLDCNHIYNQVIYIEKSEKLYSHLTSKMNKFKSLAVISKENKLIYDQINDLIQTVLEKELKFVKQHYSVIIWNESQEGLDKNRTEIKNSFRELGMTPYQIKYAIENAYLNNCPGAALFLQDSFKFIGVSEQAPVLMNFESYYEGNKSGILFCDRKNGAPLRLDLWDEPVKRGLIVNRNRLIFGPSGTGKSFLINHIASQYFEQGHHIVMIDIGNSYKKLCQLCNGQYFTYDVGEPLQFNPFYTGGEEITVDKKVFIISLIIFLWKGDDSYRREEKQILAMYIDAYYEFLQKNTAVFACMSTFYEFVCANTVLEKEDVYFDKMSFQLSIRDFHDGKYAEILNSRNPIDLVAERFIVFEMDNIKDHPVLFPLVTMLCIDVVMSKIRQVPSVKKSIFIDECWKPISKGEMAEFIKYLYKTVRKFYGEVAIATQDVEDILDTAAGPAMINNTDTMILLSHKKKMASKDKFAKYLSFSESDLEKLFSTDKREVYIKVGSISNVYKVTVSPQRYACYSSNADENKTIYEVYNETENMELALNQFVESNN</sequence>
<reference evidence="4 5" key="1">
    <citation type="submission" date="2019-05" db="EMBL/GenBank/DDBJ databases">
        <title>Genome sequencing of F202Z8.</title>
        <authorList>
            <person name="Kwon Y.M."/>
        </authorList>
    </citation>
    <scope>NUCLEOTIDE SEQUENCE [LARGE SCALE GENOMIC DNA]</scope>
    <source>
        <strain evidence="4 5">F202Z8</strain>
    </source>
</reference>
<protein>
    <submittedName>
        <fullName evidence="4">TraG family conjugative transposon ATPase</fullName>
    </submittedName>
</protein>
<dbReference type="InterPro" id="IPR018145">
    <property type="entry name" value="CagE_TrbE_VirB_cntrl_dom"/>
</dbReference>
<dbReference type="Pfam" id="PF19044">
    <property type="entry name" value="P-loop_TraG"/>
    <property type="match status" value="1"/>
</dbReference>
<dbReference type="GO" id="GO:0005524">
    <property type="term" value="F:ATP binding"/>
    <property type="evidence" value="ECO:0007669"/>
    <property type="project" value="InterPro"/>
</dbReference>
<feature type="domain" description="CagE TrbE VirB component of type IV transporter system central" evidence="1">
    <location>
        <begin position="262"/>
        <end position="353"/>
    </location>
</feature>
<evidence type="ECO:0000259" key="1">
    <source>
        <dbReference type="Pfam" id="PF03135"/>
    </source>
</evidence>
<feature type="domain" description="TraG N-terminal Bacteroidetes" evidence="2">
    <location>
        <begin position="1"/>
        <end position="41"/>
    </location>
</feature>
<name>A0A5B7SUE9_9FLAO</name>
<evidence type="ECO:0000313" key="5">
    <source>
        <dbReference type="Proteomes" id="UP000310017"/>
    </source>
</evidence>